<accession>A0A344L3G2</accession>
<keyword evidence="2" id="KW-0238">DNA-binding</keyword>
<dbReference type="OrthoDB" id="9792527at2"/>
<dbReference type="Gene3D" id="1.10.10.10">
    <property type="entry name" value="Winged helix-like DNA-binding domain superfamily/Winged helix DNA-binding domain"/>
    <property type="match status" value="1"/>
</dbReference>
<dbReference type="Proteomes" id="UP000250434">
    <property type="component" value="Chromosome"/>
</dbReference>
<keyword evidence="6" id="KW-1185">Reference proteome</keyword>
<dbReference type="PROSITE" id="PS51118">
    <property type="entry name" value="HTH_HXLR"/>
    <property type="match status" value="1"/>
</dbReference>
<keyword evidence="1" id="KW-0805">Transcription regulation</keyword>
<organism evidence="5 6">
    <name type="scientific">Amycolatopsis albispora</name>
    <dbReference type="NCBI Taxonomy" id="1804986"/>
    <lineage>
        <taxon>Bacteria</taxon>
        <taxon>Bacillati</taxon>
        <taxon>Actinomycetota</taxon>
        <taxon>Actinomycetes</taxon>
        <taxon>Pseudonocardiales</taxon>
        <taxon>Pseudonocardiaceae</taxon>
        <taxon>Amycolatopsis</taxon>
    </lineage>
</organism>
<evidence type="ECO:0000256" key="1">
    <source>
        <dbReference type="ARBA" id="ARBA00023015"/>
    </source>
</evidence>
<dbReference type="GO" id="GO:0003677">
    <property type="term" value="F:DNA binding"/>
    <property type="evidence" value="ECO:0007669"/>
    <property type="project" value="UniProtKB-KW"/>
</dbReference>
<evidence type="ECO:0000313" key="5">
    <source>
        <dbReference type="EMBL" id="AXB42586.1"/>
    </source>
</evidence>
<evidence type="ECO:0000259" key="4">
    <source>
        <dbReference type="PROSITE" id="PS51118"/>
    </source>
</evidence>
<dbReference type="Pfam" id="PF01638">
    <property type="entry name" value="HxlR"/>
    <property type="match status" value="1"/>
</dbReference>
<feature type="domain" description="HTH hxlR-type" evidence="4">
    <location>
        <begin position="11"/>
        <end position="110"/>
    </location>
</feature>
<dbReference type="InterPro" id="IPR002577">
    <property type="entry name" value="HTH_HxlR"/>
</dbReference>
<dbReference type="SUPFAM" id="SSF46785">
    <property type="entry name" value="Winged helix' DNA-binding domain"/>
    <property type="match status" value="1"/>
</dbReference>
<evidence type="ECO:0000313" key="6">
    <source>
        <dbReference type="Proteomes" id="UP000250434"/>
    </source>
</evidence>
<proteinExistence type="predicted"/>
<dbReference type="EMBL" id="CP015163">
    <property type="protein sequence ID" value="AXB42586.1"/>
    <property type="molecule type" value="Genomic_DNA"/>
</dbReference>
<dbReference type="PANTHER" id="PTHR33204:SF18">
    <property type="entry name" value="TRANSCRIPTIONAL REGULATORY PROTEIN"/>
    <property type="match status" value="1"/>
</dbReference>
<dbReference type="KEGG" id="aab:A4R43_08625"/>
<dbReference type="InterPro" id="IPR036388">
    <property type="entry name" value="WH-like_DNA-bd_sf"/>
</dbReference>
<name>A0A344L3G2_9PSEU</name>
<dbReference type="InterPro" id="IPR036390">
    <property type="entry name" value="WH_DNA-bd_sf"/>
</dbReference>
<sequence>MSAEAEPRSGCPINAAIEVFGDRWSLLVLRDIVFGDRRYFRELQAGSMEGIASNILADRLKRLVESGLLTREDTRPGQRARYSLTEPAIQLVPVFAQLGSWGLRHRPTSHSLRVRAELLEEGGPELWQEFMDELRREHLGVESAKSAPSVRERLNEAYFAAIKSS</sequence>
<reference evidence="5 6" key="1">
    <citation type="submission" date="2016-04" db="EMBL/GenBank/DDBJ databases">
        <title>Complete genome sequence and analysis of deep-sea sediment isolate, Amycolatopsis sp. WP1.</title>
        <authorList>
            <person name="Wang H."/>
            <person name="Chen S."/>
            <person name="Wu Q."/>
        </authorList>
    </citation>
    <scope>NUCLEOTIDE SEQUENCE [LARGE SCALE GENOMIC DNA]</scope>
    <source>
        <strain evidence="5 6">WP1</strain>
    </source>
</reference>
<dbReference type="RefSeq" id="WP_113691850.1">
    <property type="nucleotide sequence ID" value="NZ_CP015163.1"/>
</dbReference>
<dbReference type="PANTHER" id="PTHR33204">
    <property type="entry name" value="TRANSCRIPTIONAL REGULATOR, MARR FAMILY"/>
    <property type="match status" value="1"/>
</dbReference>
<dbReference type="AlphaFoldDB" id="A0A344L3G2"/>
<keyword evidence="3" id="KW-0804">Transcription</keyword>
<gene>
    <name evidence="5" type="ORF">A4R43_08625</name>
</gene>
<protein>
    <submittedName>
        <fullName evidence="5">HxlR family transcriptional regulator</fullName>
    </submittedName>
</protein>
<evidence type="ECO:0000256" key="3">
    <source>
        <dbReference type="ARBA" id="ARBA00023163"/>
    </source>
</evidence>
<evidence type="ECO:0000256" key="2">
    <source>
        <dbReference type="ARBA" id="ARBA00023125"/>
    </source>
</evidence>